<dbReference type="FunFam" id="3.40.50.720:FF:000084">
    <property type="entry name" value="Short-chain dehydrogenase reductase"/>
    <property type="match status" value="1"/>
</dbReference>
<accession>A0A1X0BAI8</accession>
<keyword evidence="3" id="KW-0964">Secreted</keyword>
<evidence type="ECO:0000313" key="8">
    <source>
        <dbReference type="Proteomes" id="UP000192448"/>
    </source>
</evidence>
<proteinExistence type="inferred from homology"/>
<organism evidence="7 8">
    <name type="scientific">Mycobacterium aquaticum</name>
    <dbReference type="NCBI Taxonomy" id="1927124"/>
    <lineage>
        <taxon>Bacteria</taxon>
        <taxon>Bacillati</taxon>
        <taxon>Actinomycetota</taxon>
        <taxon>Actinomycetes</taxon>
        <taxon>Mycobacteriales</taxon>
        <taxon>Mycobacteriaceae</taxon>
        <taxon>Mycobacterium</taxon>
    </lineage>
</organism>
<dbReference type="SUPFAM" id="SSF51735">
    <property type="entry name" value="NAD(P)-binding Rossmann-fold domains"/>
    <property type="match status" value="1"/>
</dbReference>
<evidence type="ECO:0000256" key="3">
    <source>
        <dbReference type="ARBA" id="ARBA00022512"/>
    </source>
</evidence>
<dbReference type="InterPro" id="IPR002347">
    <property type="entry name" value="SDR_fam"/>
</dbReference>
<keyword evidence="4" id="KW-0560">Oxidoreductase</keyword>
<name>A0A1X0BAI8_9MYCO</name>
<dbReference type="Pfam" id="PF13561">
    <property type="entry name" value="adh_short_C2"/>
    <property type="match status" value="1"/>
</dbReference>
<dbReference type="Proteomes" id="UP000192448">
    <property type="component" value="Unassembled WGS sequence"/>
</dbReference>
<comment type="caution">
    <text evidence="7">The sequence shown here is derived from an EMBL/GenBank/DDBJ whole genome shotgun (WGS) entry which is preliminary data.</text>
</comment>
<dbReference type="InterPro" id="IPR050259">
    <property type="entry name" value="SDR"/>
</dbReference>
<evidence type="ECO:0000256" key="4">
    <source>
        <dbReference type="ARBA" id="ARBA00023002"/>
    </source>
</evidence>
<dbReference type="GO" id="GO:0032787">
    <property type="term" value="P:monocarboxylic acid metabolic process"/>
    <property type="evidence" value="ECO:0007669"/>
    <property type="project" value="UniProtKB-ARBA"/>
</dbReference>
<dbReference type="PANTHER" id="PTHR42879:SF2">
    <property type="entry name" value="3-OXOACYL-[ACYL-CARRIER-PROTEIN] REDUCTASE FABG"/>
    <property type="match status" value="1"/>
</dbReference>
<reference evidence="7 8" key="1">
    <citation type="submission" date="2017-02" db="EMBL/GenBank/DDBJ databases">
        <title>The new phylogeny of genus Mycobacterium.</title>
        <authorList>
            <person name="Tortoli E."/>
            <person name="Trovato A."/>
            <person name="Cirillo D.M."/>
        </authorList>
    </citation>
    <scope>NUCLEOTIDE SEQUENCE [LARGE SCALE GENOMIC DNA]</scope>
    <source>
        <strain evidence="7 8">RW6</strain>
    </source>
</reference>
<dbReference type="PROSITE" id="PS00061">
    <property type="entry name" value="ADH_SHORT"/>
    <property type="match status" value="1"/>
</dbReference>
<comment type="subcellular location">
    <subcellularLocation>
        <location evidence="1">Secreted</location>
        <location evidence="1">Cell wall</location>
    </subcellularLocation>
</comment>
<dbReference type="AlphaFoldDB" id="A0A1X0BAI8"/>
<evidence type="ECO:0000256" key="5">
    <source>
        <dbReference type="ARBA" id="ARBA00040781"/>
    </source>
</evidence>
<evidence type="ECO:0000256" key="2">
    <source>
        <dbReference type="ARBA" id="ARBA00006484"/>
    </source>
</evidence>
<evidence type="ECO:0000256" key="1">
    <source>
        <dbReference type="ARBA" id="ARBA00004191"/>
    </source>
</evidence>
<dbReference type="CDD" id="cd05233">
    <property type="entry name" value="SDR_c"/>
    <property type="match status" value="1"/>
</dbReference>
<evidence type="ECO:0000256" key="6">
    <source>
        <dbReference type="ARBA" id="ARBA00047400"/>
    </source>
</evidence>
<keyword evidence="8" id="KW-1185">Reference proteome</keyword>
<keyword evidence="3" id="KW-0134">Cell wall</keyword>
<protein>
    <recommendedName>
        <fullName evidence="5">3-oxoacyl-[acyl-carrier-protein] reductase MabA</fullName>
    </recommendedName>
</protein>
<dbReference type="PRINTS" id="PR00080">
    <property type="entry name" value="SDRFAMILY"/>
</dbReference>
<dbReference type="PRINTS" id="PR00081">
    <property type="entry name" value="GDHRDH"/>
</dbReference>
<gene>
    <name evidence="7" type="ORF">BST13_02825</name>
</gene>
<dbReference type="InterPro" id="IPR020904">
    <property type="entry name" value="Sc_DH/Rdtase_CS"/>
</dbReference>
<dbReference type="EMBL" id="MVHF01000002">
    <property type="protein sequence ID" value="ORA39215.1"/>
    <property type="molecule type" value="Genomic_DNA"/>
</dbReference>
<dbReference type="PANTHER" id="PTHR42879">
    <property type="entry name" value="3-OXOACYL-(ACYL-CARRIER-PROTEIN) REDUCTASE"/>
    <property type="match status" value="1"/>
</dbReference>
<dbReference type="InterPro" id="IPR036291">
    <property type="entry name" value="NAD(P)-bd_dom_sf"/>
</dbReference>
<dbReference type="STRING" id="1927124.BST13_02825"/>
<comment type="catalytic activity">
    <reaction evidence="6">
        <text>a (3R)-hydroxyacyl-[ACP] + NADP(+) = a 3-oxoacyl-[ACP] + NADPH + H(+)</text>
        <dbReference type="Rhea" id="RHEA:17397"/>
        <dbReference type="Rhea" id="RHEA-COMP:9916"/>
        <dbReference type="Rhea" id="RHEA-COMP:9945"/>
        <dbReference type="ChEBI" id="CHEBI:15378"/>
        <dbReference type="ChEBI" id="CHEBI:57783"/>
        <dbReference type="ChEBI" id="CHEBI:58349"/>
        <dbReference type="ChEBI" id="CHEBI:78776"/>
        <dbReference type="ChEBI" id="CHEBI:78827"/>
        <dbReference type="EC" id="1.1.1.100"/>
    </reaction>
    <physiologicalReaction direction="right-to-left" evidence="6">
        <dbReference type="Rhea" id="RHEA:17399"/>
    </physiologicalReaction>
</comment>
<dbReference type="RefSeq" id="WP_083160398.1">
    <property type="nucleotide sequence ID" value="NZ_MVHF01000002.1"/>
</dbReference>
<dbReference type="Gene3D" id="3.40.50.720">
    <property type="entry name" value="NAD(P)-binding Rossmann-like Domain"/>
    <property type="match status" value="1"/>
</dbReference>
<sequence>MTTPPTALVTGGTSGIGRAIVERLRAEGFRVAFTGRNNERGLAVAVGAEAAFIRADSADRAATDRAMYEALAWLGGRLDLLVNNAAIVYEGPLETTPDSALQELFEVNLTAAFRYSRAAFAIMREQRSGSIVNIASDGAIRGIHKLPAYSATKAALLTLSELYAAEGAPHGIRCNAVCPGATHPGMQSTATGFAHHAENDSRWAPAPSGRHGQASDVAALVAWLVSAEAARMSGATLRLDGAAAATMRGETRE</sequence>
<dbReference type="OrthoDB" id="9803333at2"/>
<dbReference type="GO" id="GO:0004316">
    <property type="term" value="F:3-oxoacyl-[acyl-carrier-protein] reductase (NADPH) activity"/>
    <property type="evidence" value="ECO:0007669"/>
    <property type="project" value="UniProtKB-EC"/>
</dbReference>
<comment type="similarity">
    <text evidence="2">Belongs to the short-chain dehydrogenases/reductases (SDR) family.</text>
</comment>
<evidence type="ECO:0000313" key="7">
    <source>
        <dbReference type="EMBL" id="ORA39215.1"/>
    </source>
</evidence>